<dbReference type="InterPro" id="IPR004360">
    <property type="entry name" value="Glyas_Fos-R_dOase_dom"/>
</dbReference>
<evidence type="ECO:0000313" key="2">
    <source>
        <dbReference type="EMBL" id="QED28495.1"/>
    </source>
</evidence>
<feature type="domain" description="VOC" evidence="1">
    <location>
        <begin position="1"/>
        <end position="123"/>
    </location>
</feature>
<name>A0A5B8XSK2_9DELT</name>
<dbReference type="PANTHER" id="PTHR35006:SF2">
    <property type="entry name" value="GLYOXALASE FAMILY PROTEIN (AFU_ORTHOLOGUE AFUA_5G14830)"/>
    <property type="match status" value="1"/>
</dbReference>
<dbReference type="RefSeq" id="WP_146960969.1">
    <property type="nucleotide sequence ID" value="NZ_CP042467.1"/>
</dbReference>
<organism evidence="2 3">
    <name type="scientific">Microvenator marinus</name>
    <dbReference type="NCBI Taxonomy" id="2600177"/>
    <lineage>
        <taxon>Bacteria</taxon>
        <taxon>Deltaproteobacteria</taxon>
        <taxon>Bradymonadales</taxon>
        <taxon>Microvenatoraceae</taxon>
        <taxon>Microvenator</taxon>
    </lineage>
</organism>
<dbReference type="KEGG" id="bbae:FRD01_14895"/>
<evidence type="ECO:0000313" key="3">
    <source>
        <dbReference type="Proteomes" id="UP000321595"/>
    </source>
</evidence>
<protein>
    <submittedName>
        <fullName evidence="2">VOC family protein</fullName>
    </submittedName>
</protein>
<dbReference type="OrthoDB" id="9800438at2"/>
<keyword evidence="3" id="KW-1185">Reference proteome</keyword>
<dbReference type="Proteomes" id="UP000321595">
    <property type="component" value="Chromosome"/>
</dbReference>
<dbReference type="AlphaFoldDB" id="A0A5B8XSK2"/>
<sequence length="134" mass="14251">MFDHISIGVSNLERSAAFYEAVLGALGYVVLSGNARSQVYGPAGFKGEAPFAIISHEGVTISPGLHFAFACGSRADVGAFYEAAMSHGGTDDGPPGIRENYNPGYYAAFVLDPDGYRLEAVFHEEVTQPFQSPI</sequence>
<evidence type="ECO:0000259" key="1">
    <source>
        <dbReference type="PROSITE" id="PS51819"/>
    </source>
</evidence>
<dbReference type="InterPro" id="IPR029068">
    <property type="entry name" value="Glyas_Bleomycin-R_OHBP_Dase"/>
</dbReference>
<dbReference type="SUPFAM" id="SSF54593">
    <property type="entry name" value="Glyoxalase/Bleomycin resistance protein/Dihydroxybiphenyl dioxygenase"/>
    <property type="match status" value="1"/>
</dbReference>
<dbReference type="Pfam" id="PF00903">
    <property type="entry name" value="Glyoxalase"/>
    <property type="match status" value="1"/>
</dbReference>
<dbReference type="InterPro" id="IPR037523">
    <property type="entry name" value="VOC_core"/>
</dbReference>
<dbReference type="PROSITE" id="PS51819">
    <property type="entry name" value="VOC"/>
    <property type="match status" value="1"/>
</dbReference>
<gene>
    <name evidence="2" type="ORF">FRD01_14895</name>
</gene>
<dbReference type="EMBL" id="CP042467">
    <property type="protein sequence ID" value="QED28495.1"/>
    <property type="molecule type" value="Genomic_DNA"/>
</dbReference>
<dbReference type="PANTHER" id="PTHR35006">
    <property type="entry name" value="GLYOXALASE FAMILY PROTEIN (AFU_ORTHOLOGUE AFUA_5G14830)"/>
    <property type="match status" value="1"/>
</dbReference>
<reference evidence="2 3" key="1">
    <citation type="submission" date="2019-08" db="EMBL/GenBank/DDBJ databases">
        <authorList>
            <person name="Liang Q."/>
        </authorList>
    </citation>
    <scope>NUCLEOTIDE SEQUENCE [LARGE SCALE GENOMIC DNA]</scope>
    <source>
        <strain evidence="2 3">V1718</strain>
    </source>
</reference>
<proteinExistence type="predicted"/>
<dbReference type="CDD" id="cd07262">
    <property type="entry name" value="VOC_like"/>
    <property type="match status" value="1"/>
</dbReference>
<accession>A0A5B8XSK2</accession>
<dbReference type="Gene3D" id="3.10.180.10">
    <property type="entry name" value="2,3-Dihydroxybiphenyl 1,2-Dioxygenase, domain 1"/>
    <property type="match status" value="1"/>
</dbReference>